<dbReference type="PROSITE" id="PS50969">
    <property type="entry name" value="FCP1"/>
    <property type="match status" value="1"/>
</dbReference>
<comment type="caution">
    <text evidence="3">The sequence shown here is derived from an EMBL/GenBank/DDBJ whole genome shotgun (WGS) entry which is preliminary data.</text>
</comment>
<organism evidence="3 4">
    <name type="scientific">Pseudocohnilembus persalinus</name>
    <name type="common">Ciliate</name>
    <dbReference type="NCBI Taxonomy" id="266149"/>
    <lineage>
        <taxon>Eukaryota</taxon>
        <taxon>Sar</taxon>
        <taxon>Alveolata</taxon>
        <taxon>Ciliophora</taxon>
        <taxon>Intramacronucleata</taxon>
        <taxon>Oligohymenophorea</taxon>
        <taxon>Scuticociliatia</taxon>
        <taxon>Philasterida</taxon>
        <taxon>Pseudocohnilembidae</taxon>
        <taxon>Pseudocohnilembus</taxon>
    </lineage>
</organism>
<keyword evidence="1" id="KW-0811">Translocation</keyword>
<keyword evidence="1" id="KW-0813">Transport</keyword>
<dbReference type="InterPro" id="IPR050365">
    <property type="entry name" value="TIM50"/>
</dbReference>
<dbReference type="CDD" id="cd07521">
    <property type="entry name" value="HAD_FCP1-like"/>
    <property type="match status" value="1"/>
</dbReference>
<feature type="domain" description="FCP1 homology" evidence="2">
    <location>
        <begin position="84"/>
        <end position="246"/>
    </location>
</feature>
<dbReference type="Proteomes" id="UP000054937">
    <property type="component" value="Unassembled WGS sequence"/>
</dbReference>
<sequence length="396" mass="46702">MVIDKKSLTNQNFFQKNQYRRGFEYYNTRMEMHAMYPNDNDYFNQLYRQHFEQSFSSINFLKKYEPIENLEEAGVVIKELPELQDKNRKTIVFDLDETLIHCVDNYDQESDATVQITIPDGETYGAEISIRPFAIEILQELSKDFEIIIFTASHECYASKVIELLDPEKKYISHQLYRENCLALDNDMNLKDLRVLKNRNLKNLILVDNAAYSFGNQLENGIPIIPYYENKNDQELRFLKDFLKQQILPLQDVRPFLSEYFKLHICGDVDGCEKALEAIYGIPYIENLGNQENSQNSEDQVNQVEKIEEIQINQESSQDCLTNKEKQEIKQNQENQVFSRSQSDQISQISQEQSDICDDLYIQQKQQQKQESQQDFQQQIENQQQVFYEQDVAGNI</sequence>
<dbReference type="InParanoid" id="A0A0V0QLI9"/>
<dbReference type="InterPro" id="IPR036412">
    <property type="entry name" value="HAD-like_sf"/>
</dbReference>
<evidence type="ECO:0000256" key="1">
    <source>
        <dbReference type="RuleBase" id="RU365079"/>
    </source>
</evidence>
<dbReference type="PANTHER" id="PTHR12210">
    <property type="entry name" value="DULLARD PROTEIN PHOSPHATASE"/>
    <property type="match status" value="1"/>
</dbReference>
<dbReference type="SUPFAM" id="SSF56784">
    <property type="entry name" value="HAD-like"/>
    <property type="match status" value="1"/>
</dbReference>
<dbReference type="AlphaFoldDB" id="A0A0V0QLI9"/>
<accession>A0A0V0QLI9</accession>
<name>A0A0V0QLI9_PSEPJ</name>
<dbReference type="OrthoDB" id="277011at2759"/>
<keyword evidence="4" id="KW-1185">Reference proteome</keyword>
<dbReference type="GO" id="GO:0015031">
    <property type="term" value="P:protein transport"/>
    <property type="evidence" value="ECO:0007669"/>
    <property type="project" value="UniProtKB-KW"/>
</dbReference>
<comment type="function">
    <text evidence="1">Essential component of the TIM23 complex, a complex that mediates the translocation of transit peptide-containing proteins across the mitochondrial inner membrane.</text>
</comment>
<proteinExistence type="inferred from homology"/>
<keyword evidence="1" id="KW-0496">Mitochondrion</keyword>
<keyword evidence="1" id="KW-0809">Transit peptide</keyword>
<dbReference type="Gene3D" id="3.40.50.1000">
    <property type="entry name" value="HAD superfamily/HAD-like"/>
    <property type="match status" value="1"/>
</dbReference>
<dbReference type="FunFam" id="3.40.50.1000:FF:000121">
    <property type="entry name" value="Uncharacterized protein"/>
    <property type="match status" value="1"/>
</dbReference>
<dbReference type="Pfam" id="PF03031">
    <property type="entry name" value="NIF"/>
    <property type="match status" value="1"/>
</dbReference>
<dbReference type="InterPro" id="IPR023214">
    <property type="entry name" value="HAD_sf"/>
</dbReference>
<dbReference type="OMA" id="HCNENPS"/>
<gene>
    <name evidence="3" type="ORF">PPERSA_07015</name>
</gene>
<dbReference type="GO" id="GO:0005744">
    <property type="term" value="C:TIM23 mitochondrial import inner membrane translocase complex"/>
    <property type="evidence" value="ECO:0007669"/>
    <property type="project" value="UniProtKB-UniRule"/>
</dbReference>
<comment type="similarity">
    <text evidence="1">Belongs to the TIM50 family.</text>
</comment>
<evidence type="ECO:0000313" key="3">
    <source>
        <dbReference type="EMBL" id="KRX03187.1"/>
    </source>
</evidence>
<evidence type="ECO:0000259" key="2">
    <source>
        <dbReference type="PROSITE" id="PS50969"/>
    </source>
</evidence>
<comment type="subcellular location">
    <subcellularLocation>
        <location evidence="1">Mitochondrion inner membrane</location>
        <topology evidence="1">Single-pass membrane protein</topology>
    </subcellularLocation>
</comment>
<keyword evidence="1" id="KW-0653">Protein transport</keyword>
<reference evidence="3 4" key="1">
    <citation type="journal article" date="2015" name="Sci. Rep.">
        <title>Genome of the facultative scuticociliatosis pathogen Pseudocohnilembus persalinus provides insight into its virulence through horizontal gene transfer.</title>
        <authorList>
            <person name="Xiong J."/>
            <person name="Wang G."/>
            <person name="Cheng J."/>
            <person name="Tian M."/>
            <person name="Pan X."/>
            <person name="Warren A."/>
            <person name="Jiang C."/>
            <person name="Yuan D."/>
            <person name="Miao W."/>
        </authorList>
    </citation>
    <scope>NUCLEOTIDE SEQUENCE [LARGE SCALE GENOMIC DNA]</scope>
    <source>
        <strain evidence="3">36N120E</strain>
    </source>
</reference>
<evidence type="ECO:0000313" key="4">
    <source>
        <dbReference type="Proteomes" id="UP000054937"/>
    </source>
</evidence>
<comment type="subunit">
    <text evidence="1">Component of the TIM23 complex.</text>
</comment>
<protein>
    <recommendedName>
        <fullName evidence="1">Mitochondrial import inner membrane translocase subunit TIM50</fullName>
    </recommendedName>
</protein>
<dbReference type="InterPro" id="IPR004274">
    <property type="entry name" value="FCP1_dom"/>
</dbReference>
<dbReference type="EMBL" id="LDAU01000142">
    <property type="protein sequence ID" value="KRX03187.1"/>
    <property type="molecule type" value="Genomic_DNA"/>
</dbReference>
<dbReference type="SMART" id="SM00577">
    <property type="entry name" value="CPDc"/>
    <property type="match status" value="1"/>
</dbReference>